<dbReference type="PANTHER" id="PTHR38542:SF2">
    <property type="entry name" value="REPLICATION FACTOR A C-TERMINAL DOMAIN-CONTAINING PROTEIN"/>
    <property type="match status" value="1"/>
</dbReference>
<dbReference type="AlphaFoldDB" id="A0A6J0PCF9"/>
<dbReference type="RefSeq" id="XP_019701479.1">
    <property type="nucleotide sequence ID" value="XM_019845920.2"/>
</dbReference>
<feature type="region of interest" description="Disordered" evidence="1">
    <location>
        <begin position="1"/>
        <end position="22"/>
    </location>
</feature>
<dbReference type="GeneID" id="105060917"/>
<gene>
    <name evidence="3" type="primary">LOC105060917</name>
</gene>
<dbReference type="OrthoDB" id="2446218at2759"/>
<feature type="compositionally biased region" description="Low complexity" evidence="1">
    <location>
        <begin position="358"/>
        <end position="368"/>
    </location>
</feature>
<keyword evidence="2" id="KW-1185">Reference proteome</keyword>
<organism evidence="2 3">
    <name type="scientific">Elaeis guineensis var. tenera</name>
    <name type="common">Oil palm</name>
    <dbReference type="NCBI Taxonomy" id="51953"/>
    <lineage>
        <taxon>Eukaryota</taxon>
        <taxon>Viridiplantae</taxon>
        <taxon>Streptophyta</taxon>
        <taxon>Embryophyta</taxon>
        <taxon>Tracheophyta</taxon>
        <taxon>Spermatophyta</taxon>
        <taxon>Magnoliopsida</taxon>
        <taxon>Liliopsida</taxon>
        <taxon>Arecaceae</taxon>
        <taxon>Arecoideae</taxon>
        <taxon>Cocoseae</taxon>
        <taxon>Elaeidinae</taxon>
        <taxon>Elaeis</taxon>
    </lineage>
</organism>
<dbReference type="Proteomes" id="UP000504607">
    <property type="component" value="Unplaced"/>
</dbReference>
<dbReference type="InParanoid" id="A0A6J0PCF9"/>
<dbReference type="PANTHER" id="PTHR38542">
    <property type="entry name" value="OS04G0450500 PROTEIN"/>
    <property type="match status" value="1"/>
</dbReference>
<protein>
    <submittedName>
        <fullName evidence="3">Uncharacterized protein LOC105060917 isoform X1</fullName>
    </submittedName>
</protein>
<feature type="region of interest" description="Disordered" evidence="1">
    <location>
        <begin position="358"/>
        <end position="385"/>
    </location>
</feature>
<sequence>MQHPESQRFNISDREGPPLSSMDEDASLRATCTCYTWKLMQLLTSTITLLDLTMKKICSSSNCSSLLSAKKHNASNGGTLLKTKIEVGDDTRSNFLVSLWPKHMGSMIGAGDVILLQNVKIVKFRNVLEGTTDQISSLIVLIHSYKFIASKGSSDFLVHCKLGETMRGKLRRIILWVQRTESAFQHVQQVDPHQKNLKNWKAHEEMKSKHCLSVSEVLCLTNSCHAKFYAYICEILFPSNWSEVENKQWLDSKRALRVVDDKIAEDLICRGCNLCGSSTISRPLLDQKKFPLYCLESSNHVHNVCLIYRPFMLYAWDQTGKIPLLVKNRAAEILFGNITAENVQRCYNEERKIHSTLLSSSHPKSSSTMTGGKRKKNTMKNGGNGDTGNHNLYRIWLILIKVILRHGKSSPFQFEIAVNREKDLENGRFELLSFTMPCYKPVVQ</sequence>
<reference evidence="3" key="1">
    <citation type="submission" date="2025-08" db="UniProtKB">
        <authorList>
            <consortium name="RefSeq"/>
        </authorList>
    </citation>
    <scope>IDENTIFICATION</scope>
</reference>
<accession>A0A6J0PCF9</accession>
<evidence type="ECO:0000256" key="1">
    <source>
        <dbReference type="SAM" id="MobiDB-lite"/>
    </source>
</evidence>
<dbReference type="KEGG" id="egu:105060917"/>
<evidence type="ECO:0000313" key="2">
    <source>
        <dbReference type="Proteomes" id="UP000504607"/>
    </source>
</evidence>
<proteinExistence type="predicted"/>
<evidence type="ECO:0000313" key="3">
    <source>
        <dbReference type="RefSeq" id="XP_019701479.1"/>
    </source>
</evidence>
<name>A0A6J0PCF9_ELAGV</name>
<dbReference type="FunCoup" id="A0A6J0PCF9">
    <property type="interactions" value="30"/>
</dbReference>